<proteinExistence type="predicted"/>
<dbReference type="KEGG" id="tfr:BR63_06475"/>
<reference evidence="2 3" key="1">
    <citation type="journal article" date="2019" name="Front. Microbiol.">
        <title>Thermoanaerosceptrum fracticalcis gen. nov. sp. nov., a Novel Fumarate-Fermenting Microorganism From a Deep Fractured Carbonate Aquifer of the US Great Basin.</title>
        <authorList>
            <person name="Hamilton-Brehm S.D."/>
            <person name="Stewart L.E."/>
            <person name="Zavarin M."/>
            <person name="Caldwell M."/>
            <person name="Lawson P.A."/>
            <person name="Onstott T.C."/>
            <person name="Grzymski J."/>
            <person name="Neveux I."/>
            <person name="Lollar B.S."/>
            <person name="Russell C.E."/>
            <person name="Moser D.P."/>
        </authorList>
    </citation>
    <scope>NUCLEOTIDE SEQUENCE [LARGE SCALE GENOMIC DNA]</scope>
    <source>
        <strain evidence="2 3">DRI-13</strain>
    </source>
</reference>
<feature type="transmembrane region" description="Helical" evidence="1">
    <location>
        <begin position="152"/>
        <end position="170"/>
    </location>
</feature>
<feature type="transmembrane region" description="Helical" evidence="1">
    <location>
        <begin position="123"/>
        <end position="146"/>
    </location>
</feature>
<dbReference type="AlphaFoldDB" id="A0A7G6E1N7"/>
<feature type="transmembrane region" description="Helical" evidence="1">
    <location>
        <begin position="6"/>
        <end position="24"/>
    </location>
</feature>
<dbReference type="InterPro" id="IPR007395">
    <property type="entry name" value="Zn_peptidase_2"/>
</dbReference>
<name>A0A7G6E1N7_THEFR</name>
<keyword evidence="3" id="KW-1185">Reference proteome</keyword>
<keyword evidence="1" id="KW-0812">Transmembrane</keyword>
<dbReference type="PANTHER" id="PTHR36434">
    <property type="entry name" value="MEMBRANE PROTEASE YUGP-RELATED"/>
    <property type="match status" value="1"/>
</dbReference>
<dbReference type="PANTHER" id="PTHR36434:SF1">
    <property type="entry name" value="MEMBRANE PROTEASE YUGP-RELATED"/>
    <property type="match status" value="1"/>
</dbReference>
<evidence type="ECO:0000313" key="3">
    <source>
        <dbReference type="Proteomes" id="UP000515847"/>
    </source>
</evidence>
<protein>
    <submittedName>
        <fullName evidence="2">Peptidase</fullName>
    </submittedName>
</protein>
<dbReference type="OrthoDB" id="9784298at2"/>
<evidence type="ECO:0000256" key="1">
    <source>
        <dbReference type="SAM" id="Phobius"/>
    </source>
</evidence>
<accession>A0A7G6E1N7</accession>
<dbReference type="RefSeq" id="WP_034423832.1">
    <property type="nucleotide sequence ID" value="NZ_CP045798.1"/>
</dbReference>
<organism evidence="2 3">
    <name type="scientific">Thermanaerosceptrum fracticalcis</name>
    <dbReference type="NCBI Taxonomy" id="1712410"/>
    <lineage>
        <taxon>Bacteria</taxon>
        <taxon>Bacillati</taxon>
        <taxon>Bacillota</taxon>
        <taxon>Clostridia</taxon>
        <taxon>Eubacteriales</taxon>
        <taxon>Peptococcaceae</taxon>
        <taxon>Thermanaerosceptrum</taxon>
    </lineage>
</organism>
<dbReference type="Proteomes" id="UP000515847">
    <property type="component" value="Chromosome"/>
</dbReference>
<keyword evidence="1" id="KW-0472">Membrane</keyword>
<gene>
    <name evidence="2" type="ORF">BR63_06475</name>
</gene>
<evidence type="ECO:0000313" key="2">
    <source>
        <dbReference type="EMBL" id="QNB45991.1"/>
    </source>
</evidence>
<keyword evidence="1" id="KW-1133">Transmembrane helix</keyword>
<feature type="transmembrane region" description="Helical" evidence="1">
    <location>
        <begin position="198"/>
        <end position="223"/>
    </location>
</feature>
<dbReference type="EMBL" id="CP045798">
    <property type="protein sequence ID" value="QNB45991.1"/>
    <property type="molecule type" value="Genomic_DNA"/>
</dbReference>
<dbReference type="Pfam" id="PF04298">
    <property type="entry name" value="Zn_peptidase_2"/>
    <property type="match status" value="1"/>
</dbReference>
<sequence>MFYGPFFDPTMIILIPGILLAMYAQYKVSSTFDYFARVASACGMTGAQVAREILRQQGLDHVEVEMTEGHLSDHYDPRTKVVRLSPQVYRGTSLAALGVAAHETGHAIQHDVGYLPLNIRHSLLPVASFGSNLALPLFILGLILASPTLVKFGVYLFSAVVLFQLITLPVEFNASSRALAVLEGRGFISRGEVPGTKAVLDAAALTYVAAALVAVLNLVRLLLLSGLLGRRDE</sequence>